<reference evidence="2" key="1">
    <citation type="submission" date="2023-05" db="EMBL/GenBank/DDBJ databases">
        <title>Nepenthes gracilis genome sequencing.</title>
        <authorList>
            <person name="Fukushima K."/>
        </authorList>
    </citation>
    <scope>NUCLEOTIDE SEQUENCE</scope>
    <source>
        <strain evidence="2">SING2019-196</strain>
    </source>
</reference>
<sequence length="190" mass="20716">MRPFLPGSDIVQTRCLLFFADPNLAVQSPLDAILVGVDECRCGWCDRSFADFSFASLCWSTISLSMLCCVGSCDAGQWLAPLVVFDCYAAGIGMNAAVGLMKVMSMMKYCGLGLGLGESELMASARPVEDCYGFAAGAVTQFGRGLWEPCFWLIAFFQLVMHVLLILSGSLFCSSKESLCCCWILMLKRK</sequence>
<protein>
    <submittedName>
        <fullName evidence="2">Uncharacterized protein</fullName>
    </submittedName>
</protein>
<name>A0AAD3TCP4_NEPGR</name>
<keyword evidence="3" id="KW-1185">Reference proteome</keyword>
<feature type="transmembrane region" description="Helical" evidence="1">
    <location>
        <begin position="78"/>
        <end position="98"/>
    </location>
</feature>
<evidence type="ECO:0000256" key="1">
    <source>
        <dbReference type="SAM" id="Phobius"/>
    </source>
</evidence>
<gene>
    <name evidence="2" type="ORF">Nepgr_028352</name>
</gene>
<feature type="transmembrane region" description="Helical" evidence="1">
    <location>
        <begin position="150"/>
        <end position="172"/>
    </location>
</feature>
<organism evidence="2 3">
    <name type="scientific">Nepenthes gracilis</name>
    <name type="common">Slender pitcher plant</name>
    <dbReference type="NCBI Taxonomy" id="150966"/>
    <lineage>
        <taxon>Eukaryota</taxon>
        <taxon>Viridiplantae</taxon>
        <taxon>Streptophyta</taxon>
        <taxon>Embryophyta</taxon>
        <taxon>Tracheophyta</taxon>
        <taxon>Spermatophyta</taxon>
        <taxon>Magnoliopsida</taxon>
        <taxon>eudicotyledons</taxon>
        <taxon>Gunneridae</taxon>
        <taxon>Pentapetalae</taxon>
        <taxon>Caryophyllales</taxon>
        <taxon>Nepenthaceae</taxon>
        <taxon>Nepenthes</taxon>
    </lineage>
</organism>
<accession>A0AAD3TCP4</accession>
<keyword evidence="1" id="KW-0472">Membrane</keyword>
<keyword evidence="1" id="KW-1133">Transmembrane helix</keyword>
<evidence type="ECO:0000313" key="3">
    <source>
        <dbReference type="Proteomes" id="UP001279734"/>
    </source>
</evidence>
<proteinExistence type="predicted"/>
<comment type="caution">
    <text evidence="2">The sequence shown here is derived from an EMBL/GenBank/DDBJ whole genome shotgun (WGS) entry which is preliminary data.</text>
</comment>
<dbReference type="Proteomes" id="UP001279734">
    <property type="component" value="Unassembled WGS sequence"/>
</dbReference>
<dbReference type="EMBL" id="BSYO01000031">
    <property type="protein sequence ID" value="GMH26509.1"/>
    <property type="molecule type" value="Genomic_DNA"/>
</dbReference>
<keyword evidence="1" id="KW-0812">Transmembrane</keyword>
<dbReference type="AlphaFoldDB" id="A0AAD3TCP4"/>
<evidence type="ECO:0000313" key="2">
    <source>
        <dbReference type="EMBL" id="GMH26509.1"/>
    </source>
</evidence>